<evidence type="ECO:0000256" key="8">
    <source>
        <dbReference type="HAMAP-Rule" id="MF_00210"/>
    </source>
</evidence>
<comment type="caution">
    <text evidence="11">The sequence shown here is derived from an EMBL/GenBank/DDBJ whole genome shotgun (WGS) entry which is preliminary data.</text>
</comment>
<dbReference type="PIRSF" id="PIRSF000505">
    <property type="entry name" value="EPSPS"/>
    <property type="match status" value="1"/>
</dbReference>
<dbReference type="InterPro" id="IPR006264">
    <property type="entry name" value="EPSP_synthase"/>
</dbReference>
<comment type="subunit">
    <text evidence="8">Monomer.</text>
</comment>
<organism evidence="11 12">
    <name type="scientific">Arthrobacter oryzae</name>
    <dbReference type="NCBI Taxonomy" id="409290"/>
    <lineage>
        <taxon>Bacteria</taxon>
        <taxon>Bacillati</taxon>
        <taxon>Actinomycetota</taxon>
        <taxon>Actinomycetes</taxon>
        <taxon>Micrococcales</taxon>
        <taxon>Micrococcaceae</taxon>
        <taxon>Arthrobacter</taxon>
    </lineage>
</organism>
<dbReference type="InterPro" id="IPR013792">
    <property type="entry name" value="RNA3'P_cycl/enolpyr_Trfase_a/b"/>
</dbReference>
<keyword evidence="5 8" id="KW-0808">Transferase</keyword>
<dbReference type="GO" id="GO:0003866">
    <property type="term" value="F:3-phosphoshikimate 1-carboxyvinyltransferase activity"/>
    <property type="evidence" value="ECO:0007669"/>
    <property type="project" value="UniProtKB-UniRule"/>
</dbReference>
<feature type="active site" description="Proton acceptor" evidence="8">
    <location>
        <position position="336"/>
    </location>
</feature>
<feature type="region of interest" description="Disordered" evidence="9">
    <location>
        <begin position="1"/>
        <end position="24"/>
    </location>
</feature>
<dbReference type="GO" id="GO:0009073">
    <property type="term" value="P:aromatic amino acid family biosynthetic process"/>
    <property type="evidence" value="ECO:0007669"/>
    <property type="project" value="UniProtKB-KW"/>
</dbReference>
<name>A0A3N0C4N6_9MICC</name>
<dbReference type="EC" id="2.5.1.19" evidence="8"/>
<dbReference type="Pfam" id="PF00275">
    <property type="entry name" value="EPSP_synthase"/>
    <property type="match status" value="1"/>
</dbReference>
<feature type="binding site" evidence="8">
    <location>
        <position position="336"/>
    </location>
    <ligand>
        <name>3-phosphoshikimate</name>
        <dbReference type="ChEBI" id="CHEBI:145989"/>
    </ligand>
</feature>
<dbReference type="PANTHER" id="PTHR21090:SF5">
    <property type="entry name" value="PENTAFUNCTIONAL AROM POLYPEPTIDE"/>
    <property type="match status" value="1"/>
</dbReference>
<feature type="binding site" evidence="8">
    <location>
        <position position="363"/>
    </location>
    <ligand>
        <name>3-phosphoshikimate</name>
        <dbReference type="ChEBI" id="CHEBI:145989"/>
    </ligand>
</feature>
<dbReference type="InterPro" id="IPR036968">
    <property type="entry name" value="Enolpyruvate_Tfrase_sf"/>
</dbReference>
<dbReference type="InterPro" id="IPR001986">
    <property type="entry name" value="Enolpyruvate_Tfrase_dom"/>
</dbReference>
<evidence type="ECO:0000256" key="9">
    <source>
        <dbReference type="SAM" id="MobiDB-lite"/>
    </source>
</evidence>
<feature type="binding site" evidence="8">
    <location>
        <position position="45"/>
    </location>
    <ligand>
        <name>3-phosphoshikimate</name>
        <dbReference type="ChEBI" id="CHEBI:145989"/>
    </ligand>
</feature>
<evidence type="ECO:0000259" key="10">
    <source>
        <dbReference type="Pfam" id="PF00275"/>
    </source>
</evidence>
<dbReference type="HAMAP" id="MF_00210">
    <property type="entry name" value="EPSP_synth"/>
    <property type="match status" value="1"/>
</dbReference>
<dbReference type="Proteomes" id="UP000273807">
    <property type="component" value="Unassembled WGS sequence"/>
</dbReference>
<comment type="catalytic activity">
    <reaction evidence="7">
        <text>3-phosphoshikimate + phosphoenolpyruvate = 5-O-(1-carboxyvinyl)-3-phosphoshikimate + phosphate</text>
        <dbReference type="Rhea" id="RHEA:21256"/>
        <dbReference type="ChEBI" id="CHEBI:43474"/>
        <dbReference type="ChEBI" id="CHEBI:57701"/>
        <dbReference type="ChEBI" id="CHEBI:58702"/>
        <dbReference type="ChEBI" id="CHEBI:145989"/>
        <dbReference type="EC" id="2.5.1.19"/>
    </reaction>
    <physiologicalReaction direction="left-to-right" evidence="7">
        <dbReference type="Rhea" id="RHEA:21257"/>
    </physiologicalReaction>
</comment>
<dbReference type="OrthoDB" id="9809920at2"/>
<comment type="pathway">
    <text evidence="1 8">Metabolic intermediate biosynthesis; chorismate biosynthesis; chorismate from D-erythrose 4-phosphate and phosphoenolpyruvate: step 6/7.</text>
</comment>
<proteinExistence type="inferred from homology"/>
<feature type="binding site" evidence="8">
    <location>
        <position position="195"/>
    </location>
    <ligand>
        <name>3-phosphoshikimate</name>
        <dbReference type="ChEBI" id="CHEBI:145989"/>
    </ligand>
</feature>
<dbReference type="GO" id="GO:0008652">
    <property type="term" value="P:amino acid biosynthetic process"/>
    <property type="evidence" value="ECO:0007669"/>
    <property type="project" value="UniProtKB-KW"/>
</dbReference>
<feature type="binding site" evidence="8">
    <location>
        <position position="145"/>
    </location>
    <ligand>
        <name>phosphoenolpyruvate</name>
        <dbReference type="ChEBI" id="CHEBI:58702"/>
    </ligand>
</feature>
<feature type="binding site" evidence="8">
    <location>
        <position position="194"/>
    </location>
    <ligand>
        <name>3-phosphoshikimate</name>
        <dbReference type="ChEBI" id="CHEBI:145989"/>
    </ligand>
</feature>
<dbReference type="PROSITE" id="PS00104">
    <property type="entry name" value="EPSP_SYNTHASE_1"/>
    <property type="match status" value="1"/>
</dbReference>
<feature type="binding site" evidence="8">
    <location>
        <position position="196"/>
    </location>
    <ligand>
        <name>3-phosphoshikimate</name>
        <dbReference type="ChEBI" id="CHEBI:145989"/>
    </ligand>
</feature>
<dbReference type="Gene3D" id="3.65.10.10">
    <property type="entry name" value="Enolpyruvate transferase domain"/>
    <property type="match status" value="2"/>
</dbReference>
<dbReference type="SUPFAM" id="SSF55205">
    <property type="entry name" value="EPT/RTPC-like"/>
    <property type="match status" value="1"/>
</dbReference>
<dbReference type="EMBL" id="RBED01000084">
    <property type="protein sequence ID" value="RNL56991.1"/>
    <property type="molecule type" value="Genomic_DNA"/>
</dbReference>
<dbReference type="GO" id="GO:0009423">
    <property type="term" value="P:chorismate biosynthetic process"/>
    <property type="evidence" value="ECO:0007669"/>
    <property type="project" value="UniProtKB-UniRule"/>
</dbReference>
<comment type="subcellular location">
    <subcellularLocation>
        <location evidence="8">Cytoplasm</location>
    </subcellularLocation>
</comment>
<accession>A0A3N0C4N6</accession>
<evidence type="ECO:0000256" key="2">
    <source>
        <dbReference type="ARBA" id="ARBA00009948"/>
    </source>
</evidence>
<keyword evidence="3 8" id="KW-0963">Cytoplasm</keyword>
<dbReference type="InterPro" id="IPR023193">
    <property type="entry name" value="EPSP_synthase_CS"/>
</dbReference>
<dbReference type="UniPathway" id="UPA00053">
    <property type="reaction ID" value="UER00089"/>
</dbReference>
<dbReference type="NCBIfam" id="TIGR01356">
    <property type="entry name" value="aroA"/>
    <property type="match status" value="1"/>
</dbReference>
<keyword evidence="6 8" id="KW-0057">Aromatic amino acid biosynthesis</keyword>
<evidence type="ECO:0000256" key="5">
    <source>
        <dbReference type="ARBA" id="ARBA00022679"/>
    </source>
</evidence>
<dbReference type="RefSeq" id="WP_123254977.1">
    <property type="nucleotide sequence ID" value="NZ_RBED01000084.1"/>
</dbReference>
<keyword evidence="4 8" id="KW-0028">Amino-acid biosynthesis</keyword>
<reference evidence="11 12" key="1">
    <citation type="submission" date="2018-10" db="EMBL/GenBank/DDBJ databases">
        <title>Genome sequencing of Arthrobacter oryzae TNB02.</title>
        <authorList>
            <person name="Cho Y.-J."/>
            <person name="Cho A."/>
            <person name="Kim O.-S."/>
        </authorList>
    </citation>
    <scope>NUCLEOTIDE SEQUENCE [LARGE SCALE GENOMIC DNA]</scope>
    <source>
        <strain evidence="11 12">TNB02</strain>
    </source>
</reference>
<feature type="binding site" evidence="8">
    <location>
        <position position="117"/>
    </location>
    <ligand>
        <name>phosphoenolpyruvate</name>
        <dbReference type="ChEBI" id="CHEBI:58702"/>
    </ligand>
</feature>
<dbReference type="PROSITE" id="PS00885">
    <property type="entry name" value="EPSP_SYNTHASE_2"/>
    <property type="match status" value="1"/>
</dbReference>
<keyword evidence="12" id="KW-1185">Reference proteome</keyword>
<comment type="function">
    <text evidence="8">Catalyzes the transfer of the enolpyruvyl moiety of phosphoenolpyruvate (PEP) to the 5-hydroxyl of shikimate-3-phosphate (S3P) to produce enolpyruvyl shikimate-3-phosphate and inorganic phosphate.</text>
</comment>
<dbReference type="FunFam" id="3.65.10.10:FF:000011">
    <property type="entry name" value="3-phosphoshikimate 1-carboxyvinyltransferase"/>
    <property type="match status" value="1"/>
</dbReference>
<dbReference type="FunFam" id="3.65.10.10:FF:000010">
    <property type="entry name" value="3-phosphoshikimate 1-carboxyvinyltransferase"/>
    <property type="match status" value="1"/>
</dbReference>
<evidence type="ECO:0000256" key="6">
    <source>
        <dbReference type="ARBA" id="ARBA00023141"/>
    </source>
</evidence>
<dbReference type="CDD" id="cd01556">
    <property type="entry name" value="EPSP_synthase"/>
    <property type="match status" value="1"/>
</dbReference>
<feature type="binding site" evidence="8">
    <location>
        <position position="408"/>
    </location>
    <ligand>
        <name>phosphoenolpyruvate</name>
        <dbReference type="ChEBI" id="CHEBI:58702"/>
    </ligand>
</feature>
<feature type="binding site" evidence="8">
    <location>
        <position position="433"/>
    </location>
    <ligand>
        <name>phosphoenolpyruvate</name>
        <dbReference type="ChEBI" id="CHEBI:58702"/>
    </ligand>
</feature>
<comment type="similarity">
    <text evidence="2 8">Belongs to the EPSP synthase family.</text>
</comment>
<gene>
    <name evidence="8 11" type="primary">aroA</name>
    <name evidence="11" type="ORF">D7003_08240</name>
</gene>
<feature type="binding site" evidence="8">
    <location>
        <position position="40"/>
    </location>
    <ligand>
        <name>3-phosphoshikimate</name>
        <dbReference type="ChEBI" id="CHEBI:145989"/>
    </ligand>
</feature>
<evidence type="ECO:0000256" key="4">
    <source>
        <dbReference type="ARBA" id="ARBA00022605"/>
    </source>
</evidence>
<dbReference type="GO" id="GO:0005737">
    <property type="term" value="C:cytoplasm"/>
    <property type="evidence" value="ECO:0007669"/>
    <property type="project" value="UniProtKB-SubCell"/>
</dbReference>
<feature type="binding site" evidence="8">
    <location>
        <position position="367"/>
    </location>
    <ligand>
        <name>phosphoenolpyruvate</name>
        <dbReference type="ChEBI" id="CHEBI:58702"/>
    </ligand>
</feature>
<protein>
    <recommendedName>
        <fullName evidence="8">3-phosphoshikimate 1-carboxyvinyltransferase</fullName>
        <ecNumber evidence="8">2.5.1.19</ecNumber>
    </recommendedName>
    <alternativeName>
        <fullName evidence="8">5-enolpyruvylshikimate-3-phosphate synthase</fullName>
        <shortName evidence="8">EPSP synthase</shortName>
        <shortName evidence="8">EPSPS</shortName>
    </alternativeName>
</protein>
<feature type="binding site" evidence="8">
    <location>
        <position position="223"/>
    </location>
    <ligand>
        <name>3-phosphoshikimate</name>
        <dbReference type="ChEBI" id="CHEBI:145989"/>
    </ligand>
</feature>
<comment type="caution">
    <text evidence="8">Lacks conserved residue(s) required for the propagation of feature annotation.</text>
</comment>
<feature type="binding site" evidence="8">
    <location>
        <position position="196"/>
    </location>
    <ligand>
        <name>phosphoenolpyruvate</name>
        <dbReference type="ChEBI" id="CHEBI:58702"/>
    </ligand>
</feature>
<dbReference type="AlphaFoldDB" id="A0A3N0C4N6"/>
<evidence type="ECO:0000313" key="11">
    <source>
        <dbReference type="EMBL" id="RNL56991.1"/>
    </source>
</evidence>
<feature type="binding site" evidence="8">
    <location>
        <position position="41"/>
    </location>
    <ligand>
        <name>3-phosphoshikimate</name>
        <dbReference type="ChEBI" id="CHEBI:145989"/>
    </ligand>
</feature>
<sequence>MTGPTSTAAPVPVPSTGGAQWRAPFAERPVDATVTVPGSKSLTNRYLVLAALADGPSRLRAPLHSRDSALMIEALRQLGATITEVPGDGAFGPDLEISPISLDAPAAGTGIDCGLAGTVMRFVPPVAALRHGTTLFDGDPHARKRPMGTIIEALAGLGVGVTAPDGGPAAALPFTVHGTGEVRGGHLIIDASASSQFVSALLLAGARFTDGLHLEHTGPPVPSLDHINMTVAVLRGAGVSVDDSRPDHWIVAPGSIRAFDHRIEQDLSNAGPFLAAALATRGTVRIPDWPAETTQVGDLWRSILTTMGATVTLQDGILTVTGGPEIRGADFDETSELAPTVAALCALATGPSRLGGIAHLRGHETDRLAALVAEINRLGGDAEETSDGLIIRPAALHGGVVHSYADHRMATAGAILGLAVPGVEVEDIGTTAKTMPDFPQMWSAMLEQGSAGDRTGSAGASTDSPAAGKDNTHGAQH</sequence>
<feature type="domain" description="Enolpyruvate transferase" evidence="10">
    <location>
        <begin position="28"/>
        <end position="440"/>
    </location>
</feature>
<evidence type="ECO:0000256" key="7">
    <source>
        <dbReference type="ARBA" id="ARBA00044633"/>
    </source>
</evidence>
<feature type="region of interest" description="Disordered" evidence="9">
    <location>
        <begin position="449"/>
        <end position="477"/>
    </location>
</feature>
<feature type="binding site" evidence="8">
    <location>
        <position position="40"/>
    </location>
    <ligand>
        <name>phosphoenolpyruvate</name>
        <dbReference type="ChEBI" id="CHEBI:58702"/>
    </ligand>
</feature>
<dbReference type="PANTHER" id="PTHR21090">
    <property type="entry name" value="AROM/DEHYDROQUINATE SYNTHASE"/>
    <property type="match status" value="1"/>
</dbReference>
<evidence type="ECO:0000313" key="12">
    <source>
        <dbReference type="Proteomes" id="UP000273807"/>
    </source>
</evidence>
<evidence type="ECO:0000256" key="3">
    <source>
        <dbReference type="ARBA" id="ARBA00022490"/>
    </source>
</evidence>
<evidence type="ECO:0000256" key="1">
    <source>
        <dbReference type="ARBA" id="ARBA00004811"/>
    </source>
</evidence>